<reference evidence="1" key="1">
    <citation type="submission" date="2022-07" db="EMBL/GenBank/DDBJ databases">
        <title>Phylogenomic reconstructions and comparative analyses of Kickxellomycotina fungi.</title>
        <authorList>
            <person name="Reynolds N.K."/>
            <person name="Stajich J.E."/>
            <person name="Barry K."/>
            <person name="Grigoriev I.V."/>
            <person name="Crous P."/>
            <person name="Smith M.E."/>
        </authorList>
    </citation>
    <scope>NUCLEOTIDE SEQUENCE</scope>
    <source>
        <strain evidence="1">CBS 109366</strain>
    </source>
</reference>
<proteinExistence type="predicted"/>
<protein>
    <submittedName>
        <fullName evidence="1">Splicing factor 3B subunit 6</fullName>
    </submittedName>
</protein>
<dbReference type="EMBL" id="JANBUJ010000562">
    <property type="protein sequence ID" value="KAJ2771294.1"/>
    <property type="molecule type" value="Genomic_DNA"/>
</dbReference>
<comment type="caution">
    <text evidence="1">The sequence shown here is derived from an EMBL/GenBank/DDBJ whole genome shotgun (WGS) entry which is preliminary data.</text>
</comment>
<name>A0ACC1K0U8_9FUNG</name>
<evidence type="ECO:0000313" key="2">
    <source>
        <dbReference type="Proteomes" id="UP001140234"/>
    </source>
</evidence>
<sequence>MPPPAADSLDYEIAAVADSLDLAGMAIAKHAARLRQDPHMLRPALEILLATAGAAGSKVVVTGVGKSFLIGKKLAATLTSVGTPAVSLHATEALHGDMGIVGPGDCVLALSYSGGTDEVVRLASILRGARARQAGGPWLAGMGRSPHTPLGELCDAWIDCAVDAELSRAVCAPTVSSSLMLAIGDALSIMLMNHRRLIATLYVFFFWATAMSLAFGKSRTVQLAPSVNRILLVKNLPFKITAEEMFDLFGKYGAIRQIRMGTDQKTRGTAFVVYEDIFDAKEACEHLQGFNVMGRYLVVLYYQTSHRPKKVDLSKEEERVAQLRR</sequence>
<accession>A0ACC1K0U8</accession>
<evidence type="ECO:0000313" key="1">
    <source>
        <dbReference type="EMBL" id="KAJ2771294.1"/>
    </source>
</evidence>
<dbReference type="Proteomes" id="UP001140234">
    <property type="component" value="Unassembled WGS sequence"/>
</dbReference>
<gene>
    <name evidence="1" type="primary">SF3B6</name>
    <name evidence="1" type="ORF">IWQ57_002281</name>
</gene>
<organism evidence="1 2">
    <name type="scientific">Coemansia nantahalensis</name>
    <dbReference type="NCBI Taxonomy" id="2789366"/>
    <lineage>
        <taxon>Eukaryota</taxon>
        <taxon>Fungi</taxon>
        <taxon>Fungi incertae sedis</taxon>
        <taxon>Zoopagomycota</taxon>
        <taxon>Kickxellomycotina</taxon>
        <taxon>Kickxellomycetes</taxon>
        <taxon>Kickxellales</taxon>
        <taxon>Kickxellaceae</taxon>
        <taxon>Coemansia</taxon>
    </lineage>
</organism>
<keyword evidence="2" id="KW-1185">Reference proteome</keyword>